<keyword evidence="3 6" id="KW-0812">Transmembrane</keyword>
<keyword evidence="4 6" id="KW-1133">Transmembrane helix</keyword>
<gene>
    <name evidence="7" type="ORF">CKY47_14690</name>
</gene>
<proteinExistence type="predicted"/>
<dbReference type="Gene3D" id="1.20.1250.20">
    <property type="entry name" value="MFS general substrate transporter like domains"/>
    <property type="match status" value="2"/>
</dbReference>
<evidence type="ECO:0000256" key="2">
    <source>
        <dbReference type="ARBA" id="ARBA00022475"/>
    </source>
</evidence>
<feature type="transmembrane region" description="Helical" evidence="6">
    <location>
        <begin position="250"/>
        <end position="270"/>
    </location>
</feature>
<keyword evidence="8" id="KW-1185">Reference proteome</keyword>
<dbReference type="InterPro" id="IPR011701">
    <property type="entry name" value="MFS"/>
</dbReference>
<name>A0ABU0WZA3_9PSEU</name>
<dbReference type="Pfam" id="PF07690">
    <property type="entry name" value="MFS_1"/>
    <property type="match status" value="1"/>
</dbReference>
<evidence type="ECO:0000313" key="7">
    <source>
        <dbReference type="EMBL" id="MDQ2585206.1"/>
    </source>
</evidence>
<feature type="transmembrane region" description="Helical" evidence="6">
    <location>
        <begin position="277"/>
        <end position="296"/>
    </location>
</feature>
<dbReference type="PANTHER" id="PTHR43124">
    <property type="entry name" value="PURINE EFFLUX PUMP PBUE"/>
    <property type="match status" value="1"/>
</dbReference>
<dbReference type="SUPFAM" id="SSF103473">
    <property type="entry name" value="MFS general substrate transporter"/>
    <property type="match status" value="1"/>
</dbReference>
<feature type="transmembrane region" description="Helical" evidence="6">
    <location>
        <begin position="337"/>
        <end position="359"/>
    </location>
</feature>
<comment type="caution">
    <text evidence="7">The sequence shown here is derived from an EMBL/GenBank/DDBJ whole genome shotgun (WGS) entry which is preliminary data.</text>
</comment>
<evidence type="ECO:0000256" key="6">
    <source>
        <dbReference type="SAM" id="Phobius"/>
    </source>
</evidence>
<organism evidence="7 8">
    <name type="scientific">Saccharothrix yanglingensis</name>
    <dbReference type="NCBI Taxonomy" id="659496"/>
    <lineage>
        <taxon>Bacteria</taxon>
        <taxon>Bacillati</taxon>
        <taxon>Actinomycetota</taxon>
        <taxon>Actinomycetes</taxon>
        <taxon>Pseudonocardiales</taxon>
        <taxon>Pseudonocardiaceae</taxon>
        <taxon>Saccharothrix</taxon>
    </lineage>
</organism>
<dbReference type="InterPro" id="IPR036259">
    <property type="entry name" value="MFS_trans_sf"/>
</dbReference>
<accession>A0ABU0WZA3</accession>
<feature type="transmembrane region" description="Helical" evidence="6">
    <location>
        <begin position="107"/>
        <end position="131"/>
    </location>
</feature>
<protein>
    <submittedName>
        <fullName evidence="7">MFS transporter</fullName>
    </submittedName>
</protein>
<reference evidence="7 8" key="1">
    <citation type="submission" date="2017-06" db="EMBL/GenBank/DDBJ databases">
        <title>Cultured bacterium strain Saccharothrix yanglingensis Hhs.015.</title>
        <authorList>
            <person name="Xia Y."/>
        </authorList>
    </citation>
    <scope>NUCLEOTIDE SEQUENCE [LARGE SCALE GENOMIC DNA]</scope>
    <source>
        <strain evidence="7 8">Hhs.015</strain>
    </source>
</reference>
<keyword evidence="2" id="KW-1003">Cell membrane</keyword>
<feature type="transmembrane region" description="Helical" evidence="6">
    <location>
        <begin position="208"/>
        <end position="230"/>
    </location>
</feature>
<comment type="subcellular location">
    <subcellularLocation>
        <location evidence="1">Cell membrane</location>
        <topology evidence="1">Multi-pass membrane protein</topology>
    </subcellularLocation>
</comment>
<evidence type="ECO:0000256" key="3">
    <source>
        <dbReference type="ARBA" id="ARBA00022692"/>
    </source>
</evidence>
<dbReference type="EMBL" id="NSDM01000005">
    <property type="protein sequence ID" value="MDQ2585206.1"/>
    <property type="molecule type" value="Genomic_DNA"/>
</dbReference>
<evidence type="ECO:0000256" key="5">
    <source>
        <dbReference type="ARBA" id="ARBA00023136"/>
    </source>
</evidence>
<dbReference type="InterPro" id="IPR050189">
    <property type="entry name" value="MFS_Efflux_Transporters"/>
</dbReference>
<evidence type="ECO:0000256" key="1">
    <source>
        <dbReference type="ARBA" id="ARBA00004651"/>
    </source>
</evidence>
<feature type="transmembrane region" description="Helical" evidence="6">
    <location>
        <begin position="51"/>
        <end position="71"/>
    </location>
</feature>
<feature type="transmembrane region" description="Helical" evidence="6">
    <location>
        <begin position="302"/>
        <end position="325"/>
    </location>
</feature>
<feature type="transmembrane region" description="Helical" evidence="6">
    <location>
        <begin position="83"/>
        <end position="101"/>
    </location>
</feature>
<feature type="transmembrane region" description="Helical" evidence="6">
    <location>
        <begin position="12"/>
        <end position="31"/>
    </location>
</feature>
<dbReference type="PANTHER" id="PTHR43124:SF3">
    <property type="entry name" value="CHLORAMPHENICOL EFFLUX PUMP RV0191"/>
    <property type="match status" value="1"/>
</dbReference>
<sequence>MSTTTADRRAGSGLGTAVAGMALIAATYGMARFGVGLFAPELGVRRPELAGVLGWAAAAQFTSYALAAAVAARSADRHPRAGVLLAGVTATAGCLGVAVAADPVVFVIAVFVGGMGGGFASPALVPVVDAVVSRRAAATGQSLVNSGTAVGVIGAGVLAPLVPSVGPAWVVMALVCAVAALATWYPVRARADLAAPRRAPRASRAPRSWRSLVVPGAAAVVAGAGSALIWTFGPLAVTGAGVVDAGGVGGLWIALGLGGVLGTLTGVVVERWGRRRAWCLCAGASALAGGGLALSVGTGAAWVAYACMAVFGAGYLGLSGVLVLWSRQVWPDAAGAGTSVLFIALAVGQAAGSAGFGVLGESLDFVTLGLIAAGLSVLGGLIPSTGGSHAVDSPKSAATRS</sequence>
<dbReference type="Proteomes" id="UP001225605">
    <property type="component" value="Unassembled WGS sequence"/>
</dbReference>
<keyword evidence="5 6" id="KW-0472">Membrane</keyword>
<feature type="transmembrane region" description="Helical" evidence="6">
    <location>
        <begin position="143"/>
        <end position="162"/>
    </location>
</feature>
<feature type="transmembrane region" description="Helical" evidence="6">
    <location>
        <begin position="365"/>
        <end position="382"/>
    </location>
</feature>
<evidence type="ECO:0000256" key="4">
    <source>
        <dbReference type="ARBA" id="ARBA00022989"/>
    </source>
</evidence>
<dbReference type="RefSeq" id="WP_306746378.1">
    <property type="nucleotide sequence ID" value="NZ_NSDM01000005.1"/>
</dbReference>
<feature type="transmembrane region" description="Helical" evidence="6">
    <location>
        <begin position="168"/>
        <end position="187"/>
    </location>
</feature>
<evidence type="ECO:0000313" key="8">
    <source>
        <dbReference type="Proteomes" id="UP001225605"/>
    </source>
</evidence>